<dbReference type="Gene3D" id="3.40.630.10">
    <property type="entry name" value="Zn peptidases"/>
    <property type="match status" value="1"/>
</dbReference>
<dbReference type="InterPro" id="IPR050072">
    <property type="entry name" value="Peptidase_M20A"/>
</dbReference>
<dbReference type="PANTHER" id="PTHR43808:SF25">
    <property type="entry name" value="PEPTIDASE M20 DIMERISATION DOMAIN-CONTAINING PROTEIN"/>
    <property type="match status" value="1"/>
</dbReference>
<name>A0A329MR74_9BACL</name>
<dbReference type="InterPro" id="IPR002933">
    <property type="entry name" value="Peptidase_M20"/>
</dbReference>
<evidence type="ECO:0000313" key="4">
    <source>
        <dbReference type="Proteomes" id="UP000250369"/>
    </source>
</evidence>
<dbReference type="OrthoDB" id="9792335at2"/>
<dbReference type="Gene3D" id="3.30.70.360">
    <property type="match status" value="1"/>
</dbReference>
<dbReference type="PANTHER" id="PTHR43808">
    <property type="entry name" value="ACETYLORNITHINE DEACETYLASE"/>
    <property type="match status" value="1"/>
</dbReference>
<dbReference type="SUPFAM" id="SSF53187">
    <property type="entry name" value="Zn-dependent exopeptidases"/>
    <property type="match status" value="1"/>
</dbReference>
<dbReference type="EMBL" id="QMFB01000002">
    <property type="protein sequence ID" value="RAV22469.1"/>
    <property type="molecule type" value="Genomic_DNA"/>
</dbReference>
<gene>
    <name evidence="3" type="ORF">DQG23_05890</name>
</gene>
<evidence type="ECO:0000256" key="1">
    <source>
        <dbReference type="ARBA" id="ARBA00022801"/>
    </source>
</evidence>
<sequence>MTPNIPFDDRIDRWIEEKREHILQLNRSLVSVPSENRVPYGDEARVQEVVYGHLERLGCEMDRFTPDEVPGIKEHPAYLAGRHYENRFNVVGRKKGAGGGRSLLFSGHMDTVPRGDEPWSVDPFAGEVRDGKQYGLGIFDMKGGMVAAIAALQALDELGIRLAGDVIVETVVDEEYGGANGTLAARLRGYEADIAIIPEPSNLTICPENQGGGMYRITFHGKPGRSFSGEEPVNPVFAAARFLLLFREYQAAHASKKPASAWFSDDPGLTSYIQGVRAGAVHVPLQDRTPGTCSIDVWIQCYPETGENDLFDEFVGFMKKLSETDELLSNTDVRYEKLIRFLPGSGIPDGHDILPLTAAIGKRYYEQGLPVRGAAFACDSFMFNLHSETPAIVWGPKGGNAHAPDEFIDIDDFMNLVKMFAQTMVAWCGAAKS</sequence>
<evidence type="ECO:0000313" key="3">
    <source>
        <dbReference type="EMBL" id="RAV22469.1"/>
    </source>
</evidence>
<dbReference type="Pfam" id="PF01546">
    <property type="entry name" value="Peptidase_M20"/>
    <property type="match status" value="1"/>
</dbReference>
<dbReference type="RefSeq" id="WP_113029875.1">
    <property type="nucleotide sequence ID" value="NZ_QMFB01000002.1"/>
</dbReference>
<dbReference type="AlphaFoldDB" id="A0A329MR74"/>
<dbReference type="PROSITE" id="PS00758">
    <property type="entry name" value="ARGE_DAPE_CPG2_1"/>
    <property type="match status" value="1"/>
</dbReference>
<proteinExistence type="predicted"/>
<keyword evidence="1" id="KW-0378">Hydrolase</keyword>
<keyword evidence="2" id="KW-0862">Zinc</keyword>
<dbReference type="GO" id="GO:0016787">
    <property type="term" value="F:hydrolase activity"/>
    <property type="evidence" value="ECO:0007669"/>
    <property type="project" value="UniProtKB-KW"/>
</dbReference>
<evidence type="ECO:0008006" key="5">
    <source>
        <dbReference type="Google" id="ProtNLM"/>
    </source>
</evidence>
<evidence type="ECO:0000256" key="2">
    <source>
        <dbReference type="ARBA" id="ARBA00022833"/>
    </source>
</evidence>
<dbReference type="InterPro" id="IPR001261">
    <property type="entry name" value="ArgE/DapE_CS"/>
</dbReference>
<reference evidence="3 4" key="1">
    <citation type="journal article" date="2009" name="Int. J. Syst. Evol. Microbiol.">
        <title>Paenibacillus contaminans sp. nov., isolated from a contaminated laboratory plate.</title>
        <authorList>
            <person name="Chou J.H."/>
            <person name="Lee J.H."/>
            <person name="Lin M.C."/>
            <person name="Chang P.S."/>
            <person name="Arun A.B."/>
            <person name="Young C.C."/>
            <person name="Chen W.M."/>
        </authorList>
    </citation>
    <scope>NUCLEOTIDE SEQUENCE [LARGE SCALE GENOMIC DNA]</scope>
    <source>
        <strain evidence="3 4">CKOBP-6</strain>
    </source>
</reference>
<protein>
    <recommendedName>
        <fullName evidence="5">Acetylornithine deacetylase</fullName>
    </recommendedName>
</protein>
<comment type="caution">
    <text evidence="3">The sequence shown here is derived from an EMBL/GenBank/DDBJ whole genome shotgun (WGS) entry which is preliminary data.</text>
</comment>
<keyword evidence="4" id="KW-1185">Reference proteome</keyword>
<dbReference type="Proteomes" id="UP000250369">
    <property type="component" value="Unassembled WGS sequence"/>
</dbReference>
<accession>A0A329MR74</accession>
<organism evidence="3 4">
    <name type="scientific">Paenibacillus contaminans</name>
    <dbReference type="NCBI Taxonomy" id="450362"/>
    <lineage>
        <taxon>Bacteria</taxon>
        <taxon>Bacillati</taxon>
        <taxon>Bacillota</taxon>
        <taxon>Bacilli</taxon>
        <taxon>Bacillales</taxon>
        <taxon>Paenibacillaceae</taxon>
        <taxon>Paenibacillus</taxon>
    </lineage>
</organism>